<evidence type="ECO:0000256" key="5">
    <source>
        <dbReference type="ARBA" id="ARBA00023014"/>
    </source>
</evidence>
<keyword evidence="2" id="KW-0479">Metal-binding</keyword>
<dbReference type="AlphaFoldDB" id="A0A4P6UJV4"/>
<accession>A0A4P6UJV4</accession>
<evidence type="ECO:0000256" key="6">
    <source>
        <dbReference type="SAM" id="MobiDB-lite"/>
    </source>
</evidence>
<name>A0A4P6UJV4_9BURK</name>
<dbReference type="SUPFAM" id="SSF51905">
    <property type="entry name" value="FAD/NAD(P)-binding domain"/>
    <property type="match status" value="1"/>
</dbReference>
<reference evidence="7 8" key="1">
    <citation type="submission" date="2018-07" db="EMBL/GenBank/DDBJ databases">
        <title>Exploring interactions and the metabolic potential of the ultra-small soil bacteria Hylemonella gracilis.</title>
        <authorList>
            <person name="Tyc O."/>
            <person name="Kulkarni P."/>
            <person name="Gawehns F."/>
            <person name="Hundscheid M."/>
            <person name="Zweers H."/>
            <person name="Garbeva P."/>
        </authorList>
    </citation>
    <scope>NUCLEOTIDE SEQUENCE [LARGE SCALE GENOMIC DNA]</scope>
    <source>
        <strain evidence="7 8">NS1</strain>
    </source>
</reference>
<dbReference type="Gene3D" id="3.50.50.60">
    <property type="entry name" value="FAD/NAD(P)-binding domain"/>
    <property type="match status" value="1"/>
</dbReference>
<gene>
    <name evidence="7" type="ORF">DW355_08005</name>
</gene>
<sequence length="453" mass="47939">MPKQEGQEGQRGPAVGSRAPSTTKTASASLELTPDVLVCGGGLAGAMAAVAAARQGAQVLLVERYGFLGGNATGGAVAQFNSWQTSSGRPVIAGLAREVVERLRAYGAAGEHQVFVMSTGHTMDRIEYAPEVLKLVLDDLILEAGVQPLLHANVLDVEVTDGRLHTVRVLTKSGVLSLRPRVLVDTTGDIDVLHRAGARFLDLEEGDQLQPATMMFRFGPIDYARFDALGPADLKTLARRGYEDGELARAALHAARDPYSSDAWFNISRLGIDATDVTALSRAEIEGRRQAWRAAGYLRRAVPGCEAGRLQAFATQVGIRETRRVHGDHVLTAEELSQPTVFDDGIAAGAYPIDIHPASGGELIYTPLGPDHAYQIPYRSLLPRDLRNTLVAGRGISATHAALAAIRVMTISMAVGQAAGVAAALACAADGEVRAVEAGPLRRLLLDQGAVLA</sequence>
<dbReference type="Pfam" id="PF12831">
    <property type="entry name" value="FAD_oxidored"/>
    <property type="match status" value="1"/>
</dbReference>
<dbReference type="InterPro" id="IPR039650">
    <property type="entry name" value="HdrA-like"/>
</dbReference>
<organism evidence="7 8">
    <name type="scientific">Hylemonella gracilis</name>
    <dbReference type="NCBI Taxonomy" id="80880"/>
    <lineage>
        <taxon>Bacteria</taxon>
        <taxon>Pseudomonadati</taxon>
        <taxon>Pseudomonadota</taxon>
        <taxon>Betaproteobacteria</taxon>
        <taxon>Burkholderiales</taxon>
        <taxon>Comamonadaceae</taxon>
        <taxon>Hylemonella</taxon>
    </lineage>
</organism>
<keyword evidence="1" id="KW-0004">4Fe-4S</keyword>
<feature type="region of interest" description="Disordered" evidence="6">
    <location>
        <begin position="1"/>
        <end position="27"/>
    </location>
</feature>
<dbReference type="InterPro" id="IPR036188">
    <property type="entry name" value="FAD/NAD-bd_sf"/>
</dbReference>
<evidence type="ECO:0000313" key="7">
    <source>
        <dbReference type="EMBL" id="QBK04724.1"/>
    </source>
</evidence>
<evidence type="ECO:0000256" key="4">
    <source>
        <dbReference type="ARBA" id="ARBA00023004"/>
    </source>
</evidence>
<dbReference type="GO" id="GO:0051539">
    <property type="term" value="F:4 iron, 4 sulfur cluster binding"/>
    <property type="evidence" value="ECO:0007669"/>
    <property type="project" value="UniProtKB-KW"/>
</dbReference>
<keyword evidence="3" id="KW-0560">Oxidoreductase</keyword>
<evidence type="ECO:0000313" key="8">
    <source>
        <dbReference type="Proteomes" id="UP000292939"/>
    </source>
</evidence>
<dbReference type="PANTHER" id="PTHR43498">
    <property type="entry name" value="FERREDOXIN:COB-COM HETERODISULFIDE REDUCTASE SUBUNIT A"/>
    <property type="match status" value="1"/>
</dbReference>
<dbReference type="KEGG" id="hgr:DW355_08005"/>
<dbReference type="EMBL" id="CP031395">
    <property type="protein sequence ID" value="QBK04724.1"/>
    <property type="molecule type" value="Genomic_DNA"/>
</dbReference>
<evidence type="ECO:0000256" key="2">
    <source>
        <dbReference type="ARBA" id="ARBA00022723"/>
    </source>
</evidence>
<keyword evidence="4" id="KW-0408">Iron</keyword>
<evidence type="ECO:0000256" key="3">
    <source>
        <dbReference type="ARBA" id="ARBA00023002"/>
    </source>
</evidence>
<dbReference type="PANTHER" id="PTHR43498:SF1">
    <property type="entry name" value="COB--COM HETERODISULFIDE REDUCTASE IRON-SULFUR SUBUNIT A"/>
    <property type="match status" value="1"/>
</dbReference>
<dbReference type="GO" id="GO:0046872">
    <property type="term" value="F:metal ion binding"/>
    <property type="evidence" value="ECO:0007669"/>
    <property type="project" value="UniProtKB-KW"/>
</dbReference>
<dbReference type="Proteomes" id="UP000292939">
    <property type="component" value="Chromosome"/>
</dbReference>
<protein>
    <submittedName>
        <fullName evidence="7">FAD-dependent oxidoreductase</fullName>
    </submittedName>
</protein>
<dbReference type="OrthoDB" id="9777740at2"/>
<evidence type="ECO:0000256" key="1">
    <source>
        <dbReference type="ARBA" id="ARBA00022485"/>
    </source>
</evidence>
<dbReference type="GO" id="GO:0016491">
    <property type="term" value="F:oxidoreductase activity"/>
    <property type="evidence" value="ECO:0007669"/>
    <property type="project" value="UniProtKB-KW"/>
</dbReference>
<keyword evidence="5" id="KW-0411">Iron-sulfur</keyword>
<proteinExistence type="predicted"/>